<feature type="compositionally biased region" description="Basic and acidic residues" evidence="1">
    <location>
        <begin position="213"/>
        <end position="241"/>
    </location>
</feature>
<feature type="compositionally biased region" description="Low complexity" evidence="1">
    <location>
        <begin position="201"/>
        <end position="211"/>
    </location>
</feature>
<evidence type="ECO:0000313" key="3">
    <source>
        <dbReference type="Proteomes" id="UP000576393"/>
    </source>
</evidence>
<evidence type="ECO:0000256" key="1">
    <source>
        <dbReference type="SAM" id="MobiDB-lite"/>
    </source>
</evidence>
<dbReference type="AlphaFoldDB" id="A0A852V4W3"/>
<name>A0A852V4W3_9ACTN</name>
<sequence>MLVVLALALAAIAILAGVWAVATGRGDELGEFTPDVPPLGLPEAGQLGAVDLMALHLPVSLVGYHTESVDEALNRVAAALSERDTRIAVLEQRVSELLAGRLKARQEAYAAPLSGPRTEHEPEAPWGPTELLETHPGEPAAPGGSPGAPAVPYGDRATGSDARPALPAEDDPEAEGGSKAEDGPEETSADGRDGEGGETGETGAAPEPGGRPAHGDRSDRDDRDDQAGGDDRDGRTGEHGRTGGADGAGEDDRPGQDGRNDRGDRDGQGDRSDRGDREVREAR</sequence>
<evidence type="ECO:0000313" key="2">
    <source>
        <dbReference type="EMBL" id="NYF42638.1"/>
    </source>
</evidence>
<reference evidence="2 3" key="1">
    <citation type="submission" date="2020-07" db="EMBL/GenBank/DDBJ databases">
        <title>Sequencing the genomes of 1000 actinobacteria strains.</title>
        <authorList>
            <person name="Klenk H.-P."/>
        </authorList>
    </citation>
    <scope>NUCLEOTIDE SEQUENCE [LARGE SCALE GENOMIC DNA]</scope>
    <source>
        <strain evidence="2 3">DSM 45763</strain>
    </source>
</reference>
<protein>
    <recommendedName>
        <fullName evidence="4">DivIVA domain-containing protein</fullName>
    </recommendedName>
</protein>
<organism evidence="2 3">
    <name type="scientific">Streptosporangium sandarakinum</name>
    <dbReference type="NCBI Taxonomy" id="1260955"/>
    <lineage>
        <taxon>Bacteria</taxon>
        <taxon>Bacillati</taxon>
        <taxon>Actinomycetota</taxon>
        <taxon>Actinomycetes</taxon>
        <taxon>Streptosporangiales</taxon>
        <taxon>Streptosporangiaceae</taxon>
        <taxon>Streptosporangium</taxon>
    </lineage>
</organism>
<evidence type="ECO:0008006" key="4">
    <source>
        <dbReference type="Google" id="ProtNLM"/>
    </source>
</evidence>
<proteinExistence type="predicted"/>
<feature type="compositionally biased region" description="Low complexity" evidence="1">
    <location>
        <begin position="137"/>
        <end position="152"/>
    </location>
</feature>
<accession>A0A852V4W3</accession>
<keyword evidence="3" id="KW-1185">Reference proteome</keyword>
<dbReference type="EMBL" id="JACCCO010000002">
    <property type="protein sequence ID" value="NYF42638.1"/>
    <property type="molecule type" value="Genomic_DNA"/>
</dbReference>
<gene>
    <name evidence="2" type="ORF">HDA43_004839</name>
</gene>
<dbReference type="RefSeq" id="WP_179825324.1">
    <property type="nucleotide sequence ID" value="NZ_JACCCO010000002.1"/>
</dbReference>
<feature type="region of interest" description="Disordered" evidence="1">
    <location>
        <begin position="109"/>
        <end position="283"/>
    </location>
</feature>
<comment type="caution">
    <text evidence="2">The sequence shown here is derived from an EMBL/GenBank/DDBJ whole genome shotgun (WGS) entry which is preliminary data.</text>
</comment>
<feature type="compositionally biased region" description="Basic and acidic residues" evidence="1">
    <location>
        <begin position="250"/>
        <end position="283"/>
    </location>
</feature>
<dbReference type="Proteomes" id="UP000576393">
    <property type="component" value="Unassembled WGS sequence"/>
</dbReference>